<dbReference type="Proteomes" id="UP001165041">
    <property type="component" value="Unassembled WGS sequence"/>
</dbReference>
<evidence type="ECO:0000313" key="2">
    <source>
        <dbReference type="Proteomes" id="UP001165041"/>
    </source>
</evidence>
<gene>
    <name evidence="1" type="ORF">Kpho02_12660</name>
</gene>
<organism evidence="1 2">
    <name type="scientific">Kitasatospora phosalacinea</name>
    <dbReference type="NCBI Taxonomy" id="2065"/>
    <lineage>
        <taxon>Bacteria</taxon>
        <taxon>Bacillati</taxon>
        <taxon>Actinomycetota</taxon>
        <taxon>Actinomycetes</taxon>
        <taxon>Kitasatosporales</taxon>
        <taxon>Streptomycetaceae</taxon>
        <taxon>Kitasatospora</taxon>
    </lineage>
</organism>
<dbReference type="AlphaFoldDB" id="A0A9W6Q6C5"/>
<protein>
    <submittedName>
        <fullName evidence="1">Uncharacterized protein</fullName>
    </submittedName>
</protein>
<comment type="caution">
    <text evidence="1">The sequence shown here is derived from an EMBL/GenBank/DDBJ whole genome shotgun (WGS) entry which is preliminary data.</text>
</comment>
<accession>A0A9W6Q6C5</accession>
<evidence type="ECO:0000313" key="1">
    <source>
        <dbReference type="EMBL" id="GLW68967.1"/>
    </source>
</evidence>
<sequence>MTAPPPFEPEELPPLLPQAVAARATATAATTHLAWLAPRMGVPPEIVLQIARGLARTPAQEPRPELDCTHYRSLTDTEMTIPDFNLVT</sequence>
<reference evidence="1" key="1">
    <citation type="submission" date="2023-02" db="EMBL/GenBank/DDBJ databases">
        <title>Kitasatospora phosalacinea NBRC 14627.</title>
        <authorList>
            <person name="Ichikawa N."/>
            <person name="Sato H."/>
            <person name="Tonouchi N."/>
        </authorList>
    </citation>
    <scope>NUCLEOTIDE SEQUENCE</scope>
    <source>
        <strain evidence="1">NBRC 14627</strain>
    </source>
</reference>
<name>A0A9W6Q6C5_9ACTN</name>
<proteinExistence type="predicted"/>
<dbReference type="EMBL" id="BSSA01000003">
    <property type="protein sequence ID" value="GLW68967.1"/>
    <property type="molecule type" value="Genomic_DNA"/>
</dbReference>